<evidence type="ECO:0000313" key="7">
    <source>
        <dbReference type="Proteomes" id="UP001176521"/>
    </source>
</evidence>
<accession>A0AAN6JL16</accession>
<feature type="compositionally biased region" description="Pro residues" evidence="5">
    <location>
        <begin position="62"/>
        <end position="76"/>
    </location>
</feature>
<dbReference type="Proteomes" id="UP001176521">
    <property type="component" value="Unassembled WGS sequence"/>
</dbReference>
<dbReference type="GO" id="GO:0008270">
    <property type="term" value="F:zinc ion binding"/>
    <property type="evidence" value="ECO:0007669"/>
    <property type="project" value="UniProtKB-KW"/>
</dbReference>
<sequence>MMDENEKENENEKGKQLSITCPRAGCSKAYAHKNGLKYHLSKGTCTNLPHRYNPRISIALPSPSPSPSSSASPPPAAAAHPYYQCQVGHCPKRYLQPNGLRYHYQHSAAHGMLGLHIMLAHGGPSSALIDPATGRARISTLTLTRHQVIAAAHAAADSHARSMLASSPSPVGQCDGDGENDDEDDDHDGHDGHSSQADPPSPARSASCEGGIIIAPVVPSSISTARR</sequence>
<evidence type="ECO:0000313" key="6">
    <source>
        <dbReference type="EMBL" id="KAK0533036.1"/>
    </source>
</evidence>
<keyword evidence="4" id="KW-0862">Zinc</keyword>
<comment type="caution">
    <text evidence="6">The sequence shown here is derived from an EMBL/GenBank/DDBJ whole genome shotgun (WGS) entry which is preliminary data.</text>
</comment>
<evidence type="ECO:0000256" key="1">
    <source>
        <dbReference type="ARBA" id="ARBA00022723"/>
    </source>
</evidence>
<evidence type="ECO:0000256" key="5">
    <source>
        <dbReference type="SAM" id="MobiDB-lite"/>
    </source>
</evidence>
<keyword evidence="7" id="KW-1185">Reference proteome</keyword>
<gene>
    <name evidence="6" type="primary">SFP1_1</name>
    <name evidence="6" type="ORF">OC842_003104</name>
</gene>
<keyword evidence="2" id="KW-0677">Repeat</keyword>
<evidence type="ECO:0000256" key="2">
    <source>
        <dbReference type="ARBA" id="ARBA00022737"/>
    </source>
</evidence>
<evidence type="ECO:0000256" key="4">
    <source>
        <dbReference type="ARBA" id="ARBA00022833"/>
    </source>
</evidence>
<dbReference type="GO" id="GO:0005634">
    <property type="term" value="C:nucleus"/>
    <property type="evidence" value="ECO:0007669"/>
    <property type="project" value="TreeGrafter"/>
</dbReference>
<dbReference type="EMBL" id="JAPDMQ010000146">
    <property type="protein sequence ID" value="KAK0533036.1"/>
    <property type="molecule type" value="Genomic_DNA"/>
</dbReference>
<proteinExistence type="predicted"/>
<feature type="region of interest" description="Disordered" evidence="5">
    <location>
        <begin position="160"/>
        <end position="212"/>
    </location>
</feature>
<dbReference type="InterPro" id="IPR051580">
    <property type="entry name" value="ZnF-Chromatin_assoc"/>
</dbReference>
<dbReference type="PANTHER" id="PTHR23057">
    <property type="entry name" value="JUXTAPOSED WITH ANOTHER ZINC FINGER PROTEIN 1"/>
    <property type="match status" value="1"/>
</dbReference>
<feature type="compositionally biased region" description="Acidic residues" evidence="5">
    <location>
        <begin position="176"/>
        <end position="186"/>
    </location>
</feature>
<feature type="region of interest" description="Disordered" evidence="5">
    <location>
        <begin position="56"/>
        <end position="78"/>
    </location>
</feature>
<reference evidence="6" key="1">
    <citation type="journal article" date="2023" name="PhytoFront">
        <title>Draft Genome Resources of Seven Strains of Tilletia horrida, Causal Agent of Kernel Smut of Rice.</title>
        <authorList>
            <person name="Khanal S."/>
            <person name="Antony Babu S."/>
            <person name="Zhou X.G."/>
        </authorList>
    </citation>
    <scope>NUCLEOTIDE SEQUENCE</scope>
    <source>
        <strain evidence="6">TX3</strain>
    </source>
</reference>
<dbReference type="Gene3D" id="3.30.160.60">
    <property type="entry name" value="Classic Zinc Finger"/>
    <property type="match status" value="1"/>
</dbReference>
<evidence type="ECO:0000256" key="3">
    <source>
        <dbReference type="ARBA" id="ARBA00022771"/>
    </source>
</evidence>
<keyword evidence="3" id="KW-0863">Zinc-finger</keyword>
<dbReference type="AlphaFoldDB" id="A0AAN6JL16"/>
<name>A0AAN6JL16_9BASI</name>
<protein>
    <submittedName>
        <fullName evidence="6">Transcriptional regulator of ribosomal biogenesis proteins</fullName>
    </submittedName>
</protein>
<keyword evidence="1" id="KW-0479">Metal-binding</keyword>
<organism evidence="6 7">
    <name type="scientific">Tilletia horrida</name>
    <dbReference type="NCBI Taxonomy" id="155126"/>
    <lineage>
        <taxon>Eukaryota</taxon>
        <taxon>Fungi</taxon>
        <taxon>Dikarya</taxon>
        <taxon>Basidiomycota</taxon>
        <taxon>Ustilaginomycotina</taxon>
        <taxon>Exobasidiomycetes</taxon>
        <taxon>Tilletiales</taxon>
        <taxon>Tilletiaceae</taxon>
        <taxon>Tilletia</taxon>
    </lineage>
</organism>
<dbReference type="PANTHER" id="PTHR23057:SF0">
    <property type="entry name" value="JUXTAPOSED WITH ANOTHER ZINC FINGER PROTEIN 1"/>
    <property type="match status" value="1"/>
</dbReference>